<keyword evidence="11" id="KW-0863">Zinc-finger</keyword>
<dbReference type="Pfam" id="PF13650">
    <property type="entry name" value="Asp_protease_2"/>
    <property type="match status" value="1"/>
</dbReference>
<dbReference type="InterPro" id="IPR050951">
    <property type="entry name" value="Retrovirus_Pol_polyprotein"/>
</dbReference>
<dbReference type="RefSeq" id="XP_027614695.1">
    <property type="nucleotide sequence ID" value="XM_027758894.1"/>
</dbReference>
<dbReference type="GeneID" id="38780699"/>
<dbReference type="SUPFAM" id="SSF53098">
    <property type="entry name" value="Ribonuclease H-like"/>
    <property type="match status" value="1"/>
</dbReference>
<dbReference type="GO" id="GO:0006508">
    <property type="term" value="P:proteolysis"/>
    <property type="evidence" value="ECO:0007669"/>
    <property type="project" value="UniProtKB-KW"/>
</dbReference>
<comment type="caution">
    <text evidence="16">The sequence shown here is derived from an EMBL/GenBank/DDBJ whole genome shotgun (WGS) entry which is preliminary data.</text>
</comment>
<keyword evidence="2" id="KW-0507">mRNA processing</keyword>
<dbReference type="PANTHER" id="PTHR37984">
    <property type="entry name" value="PROTEIN CBG26694"/>
    <property type="match status" value="1"/>
</dbReference>
<dbReference type="GO" id="GO:0005634">
    <property type="term" value="C:nucleus"/>
    <property type="evidence" value="ECO:0007669"/>
    <property type="project" value="UniProtKB-ARBA"/>
</dbReference>
<protein>
    <recommendedName>
        <fullName evidence="1">RNA-directed DNA polymerase</fullName>
        <ecNumber evidence="1">2.7.7.49</ecNumber>
    </recommendedName>
</protein>
<evidence type="ECO:0000313" key="17">
    <source>
        <dbReference type="Proteomes" id="UP000287166"/>
    </source>
</evidence>
<dbReference type="Gene3D" id="3.30.70.270">
    <property type="match status" value="2"/>
</dbReference>
<feature type="domain" description="CCHC-type" evidence="13">
    <location>
        <begin position="323"/>
        <end position="338"/>
    </location>
</feature>
<dbReference type="InterPro" id="IPR036397">
    <property type="entry name" value="RNaseH_sf"/>
</dbReference>
<dbReference type="Pfam" id="PF00078">
    <property type="entry name" value="RVT_1"/>
    <property type="match status" value="1"/>
</dbReference>
<evidence type="ECO:0000256" key="7">
    <source>
        <dbReference type="ARBA" id="ARBA00022759"/>
    </source>
</evidence>
<dbReference type="EC" id="2.7.7.49" evidence="1"/>
<dbReference type="Pfam" id="PF00665">
    <property type="entry name" value="rve"/>
    <property type="match status" value="1"/>
</dbReference>
<keyword evidence="11" id="KW-0862">Zinc</keyword>
<dbReference type="FunFam" id="3.10.10.10:FF:000007">
    <property type="entry name" value="Retrovirus-related Pol polyprotein from transposon 17.6-like Protein"/>
    <property type="match status" value="1"/>
</dbReference>
<feature type="domain" description="Reverse transcriptase" evidence="14">
    <location>
        <begin position="634"/>
        <end position="813"/>
    </location>
</feature>
<evidence type="ECO:0000256" key="2">
    <source>
        <dbReference type="ARBA" id="ARBA00022664"/>
    </source>
</evidence>
<dbReference type="InterPro" id="IPR021109">
    <property type="entry name" value="Peptidase_aspartic_dom_sf"/>
</dbReference>
<dbReference type="Gene3D" id="1.10.340.70">
    <property type="match status" value="1"/>
</dbReference>
<dbReference type="Pfam" id="PF03732">
    <property type="entry name" value="Retrotrans_gag"/>
    <property type="match status" value="1"/>
</dbReference>
<keyword evidence="9" id="KW-0694">RNA-binding</keyword>
<dbReference type="OrthoDB" id="2789199at2759"/>
<dbReference type="InterPro" id="IPR036875">
    <property type="entry name" value="Znf_CCHC_sf"/>
</dbReference>
<dbReference type="InterPro" id="IPR043128">
    <property type="entry name" value="Rev_trsase/Diguanyl_cyclase"/>
</dbReference>
<dbReference type="EMBL" id="BFAD01000005">
    <property type="protein sequence ID" value="GBE83782.1"/>
    <property type="molecule type" value="Genomic_DNA"/>
</dbReference>
<evidence type="ECO:0000313" key="16">
    <source>
        <dbReference type="EMBL" id="GBE83782.1"/>
    </source>
</evidence>
<dbReference type="SUPFAM" id="SSF56672">
    <property type="entry name" value="DNA/RNA polymerases"/>
    <property type="match status" value="1"/>
</dbReference>
<gene>
    <name evidence="16" type="ORF">SCP_0508380</name>
</gene>
<evidence type="ECO:0000256" key="11">
    <source>
        <dbReference type="PROSITE-ProRule" id="PRU00047"/>
    </source>
</evidence>
<evidence type="ECO:0000256" key="9">
    <source>
        <dbReference type="ARBA" id="ARBA00022884"/>
    </source>
</evidence>
<dbReference type="InterPro" id="IPR041373">
    <property type="entry name" value="RT_RNaseH"/>
</dbReference>
<dbReference type="CDD" id="cd00303">
    <property type="entry name" value="retropepsin_like"/>
    <property type="match status" value="1"/>
</dbReference>
<dbReference type="InterPro" id="IPR041588">
    <property type="entry name" value="Integrase_H2C2"/>
</dbReference>
<dbReference type="PANTHER" id="PTHR37984:SF5">
    <property type="entry name" value="PROTEIN NYNRIN-LIKE"/>
    <property type="match status" value="1"/>
</dbReference>
<feature type="region of interest" description="Disordered" evidence="12">
    <location>
        <begin position="270"/>
        <end position="305"/>
    </location>
</feature>
<proteinExistence type="predicted"/>
<keyword evidence="8" id="KW-0378">Hydrolase</keyword>
<dbReference type="InterPro" id="IPR005162">
    <property type="entry name" value="Retrotrans_gag_dom"/>
</dbReference>
<keyword evidence="17" id="KW-1185">Reference proteome</keyword>
<dbReference type="GO" id="GO:0008270">
    <property type="term" value="F:zinc ion binding"/>
    <property type="evidence" value="ECO:0007669"/>
    <property type="project" value="UniProtKB-KW"/>
</dbReference>
<feature type="domain" description="Integrase catalytic" evidence="15">
    <location>
        <begin position="1188"/>
        <end position="1351"/>
    </location>
</feature>
<keyword evidence="3" id="KW-0645">Protease</keyword>
<dbReference type="GO" id="GO:0015074">
    <property type="term" value="P:DNA integration"/>
    <property type="evidence" value="ECO:0007669"/>
    <property type="project" value="InterPro"/>
</dbReference>
<keyword evidence="10" id="KW-0695">RNA-directed DNA polymerase</keyword>
<dbReference type="SUPFAM" id="SSF50630">
    <property type="entry name" value="Acid proteases"/>
    <property type="match status" value="1"/>
</dbReference>
<dbReference type="Gene3D" id="4.10.60.10">
    <property type="entry name" value="Zinc finger, CCHC-type"/>
    <property type="match status" value="1"/>
</dbReference>
<dbReference type="Gene3D" id="2.40.70.10">
    <property type="entry name" value="Acid Proteases"/>
    <property type="match status" value="1"/>
</dbReference>
<dbReference type="GO" id="GO:0003723">
    <property type="term" value="F:RNA binding"/>
    <property type="evidence" value="ECO:0007669"/>
    <property type="project" value="UniProtKB-KW"/>
</dbReference>
<feature type="compositionally biased region" description="Basic and acidic residues" evidence="12">
    <location>
        <begin position="1495"/>
        <end position="1504"/>
    </location>
</feature>
<dbReference type="PROSITE" id="PS50994">
    <property type="entry name" value="INTEGRASE"/>
    <property type="match status" value="1"/>
</dbReference>
<feature type="compositionally biased region" description="Low complexity" evidence="12">
    <location>
        <begin position="273"/>
        <end position="297"/>
    </location>
</feature>
<evidence type="ECO:0000256" key="8">
    <source>
        <dbReference type="ARBA" id="ARBA00022801"/>
    </source>
</evidence>
<dbReference type="InterPro" id="IPR001584">
    <property type="entry name" value="Integrase_cat-core"/>
</dbReference>
<dbReference type="CDD" id="cd09274">
    <property type="entry name" value="RNase_HI_RT_Ty3"/>
    <property type="match status" value="1"/>
</dbReference>
<dbReference type="Pfam" id="PF17917">
    <property type="entry name" value="RT_RNaseH"/>
    <property type="match status" value="1"/>
</dbReference>
<evidence type="ECO:0000256" key="12">
    <source>
        <dbReference type="SAM" id="MobiDB-lite"/>
    </source>
</evidence>
<dbReference type="SUPFAM" id="SSF57756">
    <property type="entry name" value="Retrovirus zinc finger-like domains"/>
    <property type="match status" value="1"/>
</dbReference>
<evidence type="ECO:0000256" key="10">
    <source>
        <dbReference type="ARBA" id="ARBA00022918"/>
    </source>
</evidence>
<keyword evidence="6" id="KW-0540">Nuclease</keyword>
<evidence type="ECO:0000259" key="13">
    <source>
        <dbReference type="PROSITE" id="PS50158"/>
    </source>
</evidence>
<dbReference type="InParanoid" id="A0A401GNK4"/>
<dbReference type="GO" id="GO:0004519">
    <property type="term" value="F:endonuclease activity"/>
    <property type="evidence" value="ECO:0007669"/>
    <property type="project" value="UniProtKB-KW"/>
</dbReference>
<evidence type="ECO:0000259" key="15">
    <source>
        <dbReference type="PROSITE" id="PS50994"/>
    </source>
</evidence>
<dbReference type="Pfam" id="PF00098">
    <property type="entry name" value="zf-CCHC"/>
    <property type="match status" value="1"/>
</dbReference>
<dbReference type="Pfam" id="PF17921">
    <property type="entry name" value="Integrase_H2C2"/>
    <property type="match status" value="1"/>
</dbReference>
<organism evidence="16 17">
    <name type="scientific">Sparassis crispa</name>
    <dbReference type="NCBI Taxonomy" id="139825"/>
    <lineage>
        <taxon>Eukaryota</taxon>
        <taxon>Fungi</taxon>
        <taxon>Dikarya</taxon>
        <taxon>Basidiomycota</taxon>
        <taxon>Agaricomycotina</taxon>
        <taxon>Agaricomycetes</taxon>
        <taxon>Polyporales</taxon>
        <taxon>Sparassidaceae</taxon>
        <taxon>Sparassis</taxon>
    </lineage>
</organism>
<dbReference type="GO" id="GO:0006397">
    <property type="term" value="P:mRNA processing"/>
    <property type="evidence" value="ECO:0007669"/>
    <property type="project" value="UniProtKB-KW"/>
</dbReference>
<dbReference type="CDD" id="cd01647">
    <property type="entry name" value="RT_LTR"/>
    <property type="match status" value="1"/>
</dbReference>
<dbReference type="PROSITE" id="PS50878">
    <property type="entry name" value="RT_POL"/>
    <property type="match status" value="1"/>
</dbReference>
<keyword evidence="11" id="KW-0479">Metal-binding</keyword>
<dbReference type="GO" id="GO:0008233">
    <property type="term" value="F:peptidase activity"/>
    <property type="evidence" value="ECO:0007669"/>
    <property type="project" value="UniProtKB-KW"/>
</dbReference>
<reference evidence="16 17" key="1">
    <citation type="journal article" date="2018" name="Sci. Rep.">
        <title>Genome sequence of the cauliflower mushroom Sparassis crispa (Hanabiratake) and its association with beneficial usage.</title>
        <authorList>
            <person name="Kiyama R."/>
            <person name="Furutani Y."/>
            <person name="Kawaguchi K."/>
            <person name="Nakanishi T."/>
        </authorList>
    </citation>
    <scope>NUCLEOTIDE SEQUENCE [LARGE SCALE GENOMIC DNA]</scope>
</reference>
<dbReference type="InterPro" id="IPR043502">
    <property type="entry name" value="DNA/RNA_pol_sf"/>
</dbReference>
<dbReference type="GO" id="GO:0003964">
    <property type="term" value="F:RNA-directed DNA polymerase activity"/>
    <property type="evidence" value="ECO:0007669"/>
    <property type="project" value="UniProtKB-KW"/>
</dbReference>
<keyword evidence="5" id="KW-0548">Nucleotidyltransferase</keyword>
<evidence type="ECO:0000256" key="1">
    <source>
        <dbReference type="ARBA" id="ARBA00012493"/>
    </source>
</evidence>
<keyword evidence="4" id="KW-0808">Transferase</keyword>
<evidence type="ECO:0000256" key="6">
    <source>
        <dbReference type="ARBA" id="ARBA00022722"/>
    </source>
</evidence>
<dbReference type="Proteomes" id="UP000287166">
    <property type="component" value="Unassembled WGS sequence"/>
</dbReference>
<evidence type="ECO:0000256" key="5">
    <source>
        <dbReference type="ARBA" id="ARBA00022695"/>
    </source>
</evidence>
<dbReference type="Gene3D" id="3.30.420.10">
    <property type="entry name" value="Ribonuclease H-like superfamily/Ribonuclease H"/>
    <property type="match status" value="1"/>
</dbReference>
<evidence type="ECO:0000259" key="14">
    <source>
        <dbReference type="PROSITE" id="PS50878"/>
    </source>
</evidence>
<feature type="region of interest" description="Disordered" evidence="12">
    <location>
        <begin position="1495"/>
        <end position="1516"/>
    </location>
</feature>
<keyword evidence="7" id="KW-0255">Endonuclease</keyword>
<sequence>MDPQAQLAVLAAGLPEDTYHALEAILRDLDHRVTHAQAPALSADDIRIALEHGFANTQFNLPPAHFTLPPAPPLPPVSVRPGQFKVDLAHFHGKDSDDLGAWLTLIEDYLRGQHIPEVDWPLQVPMLFRGEAQRWYVAQKKKIGRGFTWAELRKALTDKFDTPLRVETLRNELRSVPWKGNLTRYAAAFRDLETQIPEVDMTFGDRLSNFLSRLPVEFAKDIRRDKPKNVEEMYFSAREIECLSNLHHVPAQHQNNTNGFRKKTKGFTHRLFSSSSSSPSAASSSPSAPPTSSSPSTGPVPMDLDAMEQLPPLKTKDRVSRVRCFNCNGLGHYSRNCRLPRKRRPPQELNLFEGSEPPLFTDCCEEPLELSVLDLSDDAPEPHLLPTYAVQLAPSVNAKPLQLASAIIDTGAAYCYIKPSVVRRANLTTYPMTAHSVRGAGATTTSAWAHFAIKIGGWQKPICAFILDTDTLRFDMVIGQEWLQKYNAQPDWATRSWFLTDPRTCQVVRLHAMTVQQPLPLPRVAGAAASNRWASLVAAPLELYSLAEEPVTESPQETSGHKSPLAKIKSFGARLHARMKAKFPRLFRTKLGAPPAGRCEHVIDVTGTRPIRAHGRPLSPPEHEEVRKFVDEGLQDGIIEPSKSPWSAPLILIRKKDGKMRVCVDFRQLNNFTVRNAYPLPRIDDSYQNLRGAHFFTTLDLRSGYWQIPLSAASRPLTAFATHFGHYQFCVMPLGLCNAPATFQNFMNDLLHSRLDRCVMVYLDDIIIYSPNLPQHLADVDWVLTRLDHQGLILHEDKCQWVQTELTYLGHIVSIAGVRPNPEKVQAITEWPRPDNVTRLRGFLNLTGYYRRFMKGFAKIAGPMYDLLKGNPRKRAEIKWSAPCEQAFVALKSRLTSAPLLSYPSPWRLFVLDVDASGHAIGGILHQSQNDFPKGEGDCSRFAFMESDLRPIAFESHRMTPTEQRYSAQEREMLAIDHCLQKWRSYVEGSPVVVHSDHESLKYFLSQKHLGRCLARFADNIAHFDVLIRYRPGRNQLAADALSHRDGQADVPDYEASGPLFANPMEPAVDHDRSALFETLKKWREDLLRDASAEPSRRGFLVRDGALFHSVDLGQGEVFLPVPVNLDEALRVIREVHTDLGHLGVRAVAEALKSRVWLPIVTELVEFVIRRCDACQFTQREAPPAQPLHPLPRTDAFDHWAFDFIGPLVKSKEGNEYILTAMDHGTDFAYATAIPRRSHIAVIALLRRLITTHGKPSTVLTDNGEEFLSYPFQNYLQRLGIQHLHTSPYHPQTNGRLEKFNDMLVQTLARYTAPNRQDEWDQYLPDALLAQRAHVSRSHGASPFFLAFGRQPRLPHEMTYDLLRAPPTDAEIATLQNRRLEHVQNLERFRTEANTRALRRLQDEARRREGTYHERALGIGDYVLRRSENPTKLHPRWDGPFIVHDVTDWNVYQLRTRNGYILRTLYNAARLKRYHPSNMDPELWYSSADLQRRDARARMQRRLDTSLGRAGTSRNA</sequence>
<accession>A0A401GNK4</accession>
<dbReference type="PROSITE" id="PS50158">
    <property type="entry name" value="ZF_CCHC"/>
    <property type="match status" value="1"/>
</dbReference>
<evidence type="ECO:0000256" key="3">
    <source>
        <dbReference type="ARBA" id="ARBA00022670"/>
    </source>
</evidence>
<name>A0A401GNK4_9APHY</name>
<dbReference type="FunFam" id="3.30.70.270:FF:000020">
    <property type="entry name" value="Transposon Tf2-6 polyprotein-like Protein"/>
    <property type="match status" value="1"/>
</dbReference>
<dbReference type="InterPro" id="IPR012337">
    <property type="entry name" value="RNaseH-like_sf"/>
</dbReference>
<dbReference type="InterPro" id="IPR001878">
    <property type="entry name" value="Znf_CCHC"/>
</dbReference>
<evidence type="ECO:0000256" key="4">
    <source>
        <dbReference type="ARBA" id="ARBA00022679"/>
    </source>
</evidence>
<dbReference type="InterPro" id="IPR000477">
    <property type="entry name" value="RT_dom"/>
</dbReference>
<dbReference type="SMART" id="SM00343">
    <property type="entry name" value="ZnF_C2HC"/>
    <property type="match status" value="1"/>
</dbReference>
<dbReference type="Gene3D" id="3.10.10.10">
    <property type="entry name" value="HIV Type 1 Reverse Transcriptase, subunit A, domain 1"/>
    <property type="match status" value="1"/>
</dbReference>